<reference evidence="29 30" key="1">
    <citation type="journal article" date="2013" name="ISME J.">
        <title>Metabolic model for the filamentous 'Candidatus Microthrix parvicella' based on genomic and metagenomic analyses.</title>
        <authorList>
            <person name="Jon McIlroy S."/>
            <person name="Kristiansen R."/>
            <person name="Albertsen M."/>
            <person name="Michael Karst S."/>
            <person name="Rossetti S."/>
            <person name="Lund Nielsen J."/>
            <person name="Tandoi V."/>
            <person name="James Seviour R."/>
            <person name="Nielsen P.H."/>
        </authorList>
    </citation>
    <scope>NUCLEOTIDE SEQUENCE [LARGE SCALE GENOMIC DNA]</scope>
    <source>
        <strain evidence="29 30">RN1</strain>
    </source>
</reference>
<protein>
    <recommendedName>
        <fullName evidence="7 19">Methionine synthase</fullName>
        <ecNumber evidence="6 19">2.1.1.13</ecNumber>
    </recommendedName>
    <alternativeName>
        <fullName evidence="20">5-methyltetrahydrofolate--homocysteine methyltransferase</fullName>
    </alternativeName>
</protein>
<evidence type="ECO:0000256" key="2">
    <source>
        <dbReference type="ARBA" id="ARBA00001947"/>
    </source>
</evidence>
<evidence type="ECO:0000256" key="22">
    <source>
        <dbReference type="PIRSR" id="PIRSR000381-2"/>
    </source>
</evidence>
<comment type="caution">
    <text evidence="29">The sequence shown here is derived from an EMBL/GenBank/DDBJ whole genome shotgun (WGS) entry which is preliminary data.</text>
</comment>
<accession>R4Z3H9</accession>
<dbReference type="GO" id="GO:0008270">
    <property type="term" value="F:zinc ion binding"/>
    <property type="evidence" value="ECO:0007669"/>
    <property type="project" value="UniProtKB-UniRule"/>
</dbReference>
<feature type="domain" description="B12-binding N-terminal" evidence="28">
    <location>
        <begin position="636"/>
        <end position="730"/>
    </location>
</feature>
<dbReference type="GO" id="GO:0008705">
    <property type="term" value="F:methionine synthase activity"/>
    <property type="evidence" value="ECO:0007669"/>
    <property type="project" value="UniProtKB-UniRule"/>
</dbReference>
<feature type="domain" description="Hcy-binding" evidence="24">
    <location>
        <begin position="3"/>
        <end position="307"/>
    </location>
</feature>
<evidence type="ECO:0000256" key="13">
    <source>
        <dbReference type="ARBA" id="ARBA00022723"/>
    </source>
</evidence>
<evidence type="ECO:0000256" key="9">
    <source>
        <dbReference type="ARBA" id="ARBA00022605"/>
    </source>
</evidence>
<evidence type="ECO:0000256" key="21">
    <source>
        <dbReference type="PIRSR" id="PIRSR000381-1"/>
    </source>
</evidence>
<dbReference type="InterPro" id="IPR003726">
    <property type="entry name" value="HCY_dom"/>
</dbReference>
<dbReference type="SUPFAM" id="SSF82282">
    <property type="entry name" value="Homocysteine S-methyltransferase"/>
    <property type="match status" value="1"/>
</dbReference>
<dbReference type="Pfam" id="PF02965">
    <property type="entry name" value="Met_synt_B12"/>
    <property type="match status" value="1"/>
</dbReference>
<evidence type="ECO:0000259" key="26">
    <source>
        <dbReference type="PROSITE" id="PS50974"/>
    </source>
</evidence>
<dbReference type="SUPFAM" id="SSF52242">
    <property type="entry name" value="Cobalamin (vitamin B12)-binding domain"/>
    <property type="match status" value="1"/>
</dbReference>
<comment type="similarity">
    <text evidence="5">Belongs to the vitamin-B12 dependent methionine synthase family.</text>
</comment>
<keyword evidence="12 20" id="KW-0949">S-adenosyl-L-methionine</keyword>
<keyword evidence="15 20" id="KW-0862">Zinc</keyword>
<dbReference type="InterPro" id="IPR036589">
    <property type="entry name" value="HCY_dom_sf"/>
</dbReference>
<dbReference type="NCBIfam" id="TIGR02082">
    <property type="entry name" value="metH"/>
    <property type="match status" value="1"/>
</dbReference>
<dbReference type="PROSITE" id="PS50972">
    <property type="entry name" value="PTERIN_BINDING"/>
    <property type="match status" value="1"/>
</dbReference>
<dbReference type="STRING" id="1229780.BN381_80024"/>
<comment type="cofactor">
    <cofactor evidence="2 20 23">
        <name>Zn(2+)</name>
        <dbReference type="ChEBI" id="CHEBI:29105"/>
    </cofactor>
</comment>
<dbReference type="eggNOG" id="COG1410">
    <property type="taxonomic scope" value="Bacteria"/>
</dbReference>
<dbReference type="EC" id="2.1.1.13" evidence="6 19"/>
<dbReference type="GO" id="GO:0031419">
    <property type="term" value="F:cobalamin binding"/>
    <property type="evidence" value="ECO:0007669"/>
    <property type="project" value="UniProtKB-UniRule"/>
</dbReference>
<evidence type="ECO:0000256" key="4">
    <source>
        <dbReference type="ARBA" id="ARBA00005178"/>
    </source>
</evidence>
<feature type="binding site" evidence="21 23">
    <location>
        <position position="293"/>
    </location>
    <ligand>
        <name>Zn(2+)</name>
        <dbReference type="ChEBI" id="CHEBI:29105"/>
    </ligand>
</feature>
<dbReference type="SMART" id="SM01018">
    <property type="entry name" value="B12-binding_2"/>
    <property type="match status" value="1"/>
</dbReference>
<feature type="domain" description="AdoMet activation" evidence="26">
    <location>
        <begin position="892"/>
        <end position="1187"/>
    </location>
</feature>
<evidence type="ECO:0000256" key="23">
    <source>
        <dbReference type="PROSITE-ProRule" id="PRU00333"/>
    </source>
</evidence>
<dbReference type="Pfam" id="PF02310">
    <property type="entry name" value="B12-binding"/>
    <property type="match status" value="1"/>
</dbReference>
<dbReference type="PROSITE" id="PS51337">
    <property type="entry name" value="B12_BINDING_NTER"/>
    <property type="match status" value="1"/>
</dbReference>
<evidence type="ECO:0000256" key="16">
    <source>
        <dbReference type="ARBA" id="ARBA00023167"/>
    </source>
</evidence>
<keyword evidence="16 20" id="KW-0486">Methionine biosynthesis</keyword>
<dbReference type="GO" id="GO:0005829">
    <property type="term" value="C:cytosol"/>
    <property type="evidence" value="ECO:0007669"/>
    <property type="project" value="TreeGrafter"/>
</dbReference>
<comment type="function">
    <text evidence="18 20">Catalyzes the transfer of a methyl group from methyl-cobalamin to homocysteine, yielding enzyme-bound cob(I)alamin and methionine. Subsequently, remethylates the cofactor using methyltetrahydrofolate.</text>
</comment>
<dbReference type="PROSITE" id="PS50974">
    <property type="entry name" value="ADOMET_ACTIVATION"/>
    <property type="match status" value="1"/>
</dbReference>
<evidence type="ECO:0000256" key="12">
    <source>
        <dbReference type="ARBA" id="ARBA00022691"/>
    </source>
</evidence>
<keyword evidence="14" id="KW-0677">Repeat</keyword>
<dbReference type="SUPFAM" id="SSF51717">
    <property type="entry name" value="Dihydropteroate synthetase-like"/>
    <property type="match status" value="1"/>
</dbReference>
<evidence type="ECO:0000256" key="11">
    <source>
        <dbReference type="ARBA" id="ARBA00022679"/>
    </source>
</evidence>
<comment type="domain">
    <text evidence="20">Modular enzyme with four functionally distinct domains. The isolated Hcy-binding domain catalyzes methyl transfer from free methylcobalamin to homocysteine. The Hcy-binding domain in association with the pterin-binding domain catalyzes the methylation of cob(I)alamin by methyltetrahydrofolate and the methylation of homocysteine. The B12-binding domain binds the cofactor. The AdoMet activation domain binds S-adenosyl-L-methionine. Under aerobic conditions cob(I)alamin can be converted to inactive cob(II)alamin. Reductive methylation by S-adenosyl-L-methionine and flavodoxin regenerates methylcobalamin.</text>
</comment>
<evidence type="ECO:0000259" key="25">
    <source>
        <dbReference type="PROSITE" id="PS50972"/>
    </source>
</evidence>
<name>R4Z3H9_9ACTN</name>
<gene>
    <name evidence="29" type="primary">metH</name>
    <name evidence="29" type="ORF">BN381_80024</name>
</gene>
<dbReference type="InterPro" id="IPR006158">
    <property type="entry name" value="Cobalamin-bd"/>
</dbReference>
<evidence type="ECO:0000259" key="28">
    <source>
        <dbReference type="PROSITE" id="PS51337"/>
    </source>
</evidence>
<dbReference type="PIRSF" id="PIRSF000381">
    <property type="entry name" value="MetH"/>
    <property type="match status" value="1"/>
</dbReference>
<dbReference type="Proteomes" id="UP000018291">
    <property type="component" value="Unassembled WGS sequence"/>
</dbReference>
<evidence type="ECO:0000256" key="15">
    <source>
        <dbReference type="ARBA" id="ARBA00022833"/>
    </source>
</evidence>
<feature type="domain" description="Pterin-binding" evidence="25">
    <location>
        <begin position="338"/>
        <end position="601"/>
    </location>
</feature>
<dbReference type="OrthoDB" id="9803687at2"/>
<dbReference type="Pfam" id="PF00809">
    <property type="entry name" value="Pterin_bind"/>
    <property type="match status" value="1"/>
</dbReference>
<dbReference type="EMBL" id="CANL01000078">
    <property type="protein sequence ID" value="CCM65494.1"/>
    <property type="molecule type" value="Genomic_DNA"/>
</dbReference>
<comment type="cofactor">
    <cofactor evidence="3 20 21">
        <name>methylcob(III)alamin</name>
        <dbReference type="ChEBI" id="CHEBI:28115"/>
    </cofactor>
</comment>
<dbReference type="FunFam" id="3.20.20.330:FF:000001">
    <property type="entry name" value="Methionine synthase"/>
    <property type="match status" value="1"/>
</dbReference>
<dbReference type="SUPFAM" id="SSF56507">
    <property type="entry name" value="Methionine synthase activation domain-like"/>
    <property type="match status" value="1"/>
</dbReference>
<dbReference type="Gene3D" id="3.40.50.280">
    <property type="entry name" value="Cobalamin-binding domain"/>
    <property type="match status" value="1"/>
</dbReference>
<evidence type="ECO:0000256" key="19">
    <source>
        <dbReference type="NCBIfam" id="TIGR02082"/>
    </source>
</evidence>
<dbReference type="InterPro" id="IPR000489">
    <property type="entry name" value="Pterin-binding_dom"/>
</dbReference>
<sequence>MTQSSYLSAVRERVVIFDGASGTWLQAHELGPDDFGGEALEGCNEILCDTRPELISQMHREYLEAGADVIETNSFGAFGVPLAEYDMPERAHELSLKSAQLARAAADEFSTPKKPRWVGGSMGPGTKFATLGNISYEDLRASYYPSALGLLEGGVDLFVIETQFDLLGAKAAMAACRDAMAEVGREVPIQVQVTIELTGRMLPGTEISAALVALDAMGPDVIGINCATGPVEMAEHVRHLSQNSRVPIVVMPNAGLPSVVDGKMHYDLTAEQFVEHQTRFVEELGVTIVGGCCGTTPDYIRQLAEAVGGRPATWKPGEFEPGATSIYSLVPFEQDASFLIIGERTNANGSKRFREALLEGDWDTCVKMAKDQVKEGAHVLDVCVDYVGRDGVADMEEIASRFATQSTAPLVLDSTEPEVMEAGLRWMGGRAILNSANLEDGEAEGSRLDRVMKLAGQYGAAVICLLIDEKGQARDVDWKVAIAHRIHDLAINRYGLESSDLIFDALTFPLSTGDDDLREDAMATINAIRRIKEELPGVHTALGVSNVSFGLNPAARHVLNSVFLNECVKAGLDSAIVHAARIMPLAKIPEEQKEVALDLIYNRRGTEGTLSEGDKDYDPLVKLLEVFSDVNAAEAVVEDRTDWTLEDILSHRIIDGDKEGLTDDLDKAMAQGIAPLSIINDILLAGMKIVGERFGAGEMQLPFVLQSAETMKASVAHLEPHMETAEDDTGKGSIVLGTVKGDVHDIGKNLVDIILTNNGYTVHNMGIKVPITEMIDKALETKADAIGMSGLLVKSTLVMRDNLLELTSRDLEHIPVMLGGAALTRAYVERDLRENHPGRLFYGKDAFEGLHTMDRLMKIKAEGEQEDDKTWGIEPGGREIPGLSERMAARAGETTVEAPADLPARSPDVATDNHVFMPPFLGTRVIKGIPIDEIATWINETTLYRNQWQFRPETGEDDVAFKDRLRSRFREELAKAREDDLLVPTVAYGYFPVNGDGNDVVVWTDENRNTERARFKLPRQHKEPYLCIADFFRSVDSGEPDYLAAQIVTMGSKVSERTAELFAANNYTEYLYLHGLGVEMAEALAERWHRRIREEWGFADEDPAWDGSSPDRTALTGLFRQKYRSGRYSFGYPACPDLEDNAILAELLDAESIGIECNEDTGWQYHPEQTTSAIICHHPRAKYFVAR</sequence>
<evidence type="ECO:0000256" key="17">
    <source>
        <dbReference type="ARBA" id="ARBA00023285"/>
    </source>
</evidence>
<evidence type="ECO:0000256" key="7">
    <source>
        <dbReference type="ARBA" id="ARBA00013998"/>
    </source>
</evidence>
<feature type="binding site" evidence="21 23">
    <location>
        <position position="292"/>
    </location>
    <ligand>
        <name>Zn(2+)</name>
        <dbReference type="ChEBI" id="CHEBI:29105"/>
    </ligand>
</feature>
<dbReference type="AlphaFoldDB" id="R4Z3H9"/>
<evidence type="ECO:0000256" key="6">
    <source>
        <dbReference type="ARBA" id="ARBA00012032"/>
    </source>
</evidence>
<dbReference type="PROSITE" id="PS50970">
    <property type="entry name" value="HCY"/>
    <property type="match status" value="1"/>
</dbReference>
<dbReference type="UniPathway" id="UPA00051">
    <property type="reaction ID" value="UER00081"/>
</dbReference>
<dbReference type="PANTHER" id="PTHR45833">
    <property type="entry name" value="METHIONINE SYNTHASE"/>
    <property type="match status" value="1"/>
</dbReference>
<dbReference type="InterPro" id="IPR003759">
    <property type="entry name" value="Cbl-bd_cap"/>
</dbReference>
<dbReference type="InterPro" id="IPR036724">
    <property type="entry name" value="Cobalamin-bd_sf"/>
</dbReference>
<dbReference type="Gene3D" id="1.10.1240.10">
    <property type="entry name" value="Methionine synthase domain"/>
    <property type="match status" value="1"/>
</dbReference>
<feature type="domain" description="B12-binding" evidence="27">
    <location>
        <begin position="731"/>
        <end position="867"/>
    </location>
</feature>
<evidence type="ECO:0000256" key="3">
    <source>
        <dbReference type="ARBA" id="ARBA00001956"/>
    </source>
</evidence>
<keyword evidence="8 20" id="KW-0489">Methyltransferase</keyword>
<evidence type="ECO:0000259" key="27">
    <source>
        <dbReference type="PROSITE" id="PS51332"/>
    </source>
</evidence>
<evidence type="ECO:0000256" key="10">
    <source>
        <dbReference type="ARBA" id="ARBA00022628"/>
    </source>
</evidence>
<keyword evidence="10 20" id="KW-0846">Cobalamin</keyword>
<dbReference type="PROSITE" id="PS51332">
    <property type="entry name" value="B12_BINDING"/>
    <property type="match status" value="1"/>
</dbReference>
<dbReference type="GO" id="GO:0046653">
    <property type="term" value="P:tetrahydrofolate metabolic process"/>
    <property type="evidence" value="ECO:0007669"/>
    <property type="project" value="TreeGrafter"/>
</dbReference>
<dbReference type="PANTHER" id="PTHR45833:SF1">
    <property type="entry name" value="METHIONINE SYNTHASE"/>
    <property type="match status" value="1"/>
</dbReference>
<dbReference type="CDD" id="cd00740">
    <property type="entry name" value="MeTr"/>
    <property type="match status" value="1"/>
</dbReference>
<evidence type="ECO:0000256" key="5">
    <source>
        <dbReference type="ARBA" id="ARBA00010398"/>
    </source>
</evidence>
<dbReference type="InterPro" id="IPR037010">
    <property type="entry name" value="VitB12-dep_Met_synth_activ_sf"/>
</dbReference>
<dbReference type="Gene3D" id="3.10.196.10">
    <property type="entry name" value="Vitamin B12-dependent methionine synthase, activation domain"/>
    <property type="match status" value="1"/>
</dbReference>
<evidence type="ECO:0000256" key="20">
    <source>
        <dbReference type="PIRNR" id="PIRNR000381"/>
    </source>
</evidence>
<keyword evidence="9 20" id="KW-0028">Amino-acid biosynthesis</keyword>
<keyword evidence="17 20" id="KW-0170">Cobalt</keyword>
<evidence type="ECO:0000256" key="1">
    <source>
        <dbReference type="ARBA" id="ARBA00001700"/>
    </source>
</evidence>
<keyword evidence="13 20" id="KW-0479">Metal-binding</keyword>
<dbReference type="FunFam" id="3.20.20.20:FF:000007">
    <property type="entry name" value="Methionine synthase"/>
    <property type="match status" value="1"/>
</dbReference>
<dbReference type="RefSeq" id="WP_012230244.1">
    <property type="nucleotide sequence ID" value="NZ_HG422565.1"/>
</dbReference>
<dbReference type="GO" id="GO:0050667">
    <property type="term" value="P:homocysteine metabolic process"/>
    <property type="evidence" value="ECO:0007669"/>
    <property type="project" value="TreeGrafter"/>
</dbReference>
<feature type="binding site" evidence="21 23">
    <location>
        <position position="226"/>
    </location>
    <ligand>
        <name>Zn(2+)</name>
        <dbReference type="ChEBI" id="CHEBI:29105"/>
    </ligand>
</feature>
<dbReference type="InterPro" id="IPR050554">
    <property type="entry name" value="Met_Synthase/Corrinoid"/>
</dbReference>
<comment type="pathway">
    <text evidence="4 20">Amino-acid biosynthesis; L-methionine biosynthesis via de novo pathway; L-methionine from L-homocysteine (MetH route): step 1/1.</text>
</comment>
<dbReference type="InterPro" id="IPR036594">
    <property type="entry name" value="Meth_synthase_dom"/>
</dbReference>
<evidence type="ECO:0000256" key="8">
    <source>
        <dbReference type="ARBA" id="ARBA00022603"/>
    </source>
</evidence>
<feature type="binding site" evidence="22">
    <location>
        <begin position="741"/>
        <end position="745"/>
    </location>
    <ligand>
        <name>methylcob(III)alamin</name>
        <dbReference type="ChEBI" id="CHEBI:28115"/>
    </ligand>
</feature>
<feature type="binding site" evidence="22">
    <location>
        <position position="1127"/>
    </location>
    <ligand>
        <name>S-adenosyl-L-methionine</name>
        <dbReference type="ChEBI" id="CHEBI:59789"/>
    </ligand>
</feature>
<dbReference type="Gene3D" id="3.20.20.20">
    <property type="entry name" value="Dihydropteroate synthase-like"/>
    <property type="match status" value="1"/>
</dbReference>
<dbReference type="Pfam" id="PF02574">
    <property type="entry name" value="S-methyl_trans"/>
    <property type="match status" value="1"/>
</dbReference>
<keyword evidence="30" id="KW-1185">Reference proteome</keyword>
<keyword evidence="11 20" id="KW-0808">Transferase</keyword>
<feature type="binding site" evidence="22">
    <location>
        <begin position="1183"/>
        <end position="1184"/>
    </location>
    <ligand>
        <name>S-adenosyl-L-methionine</name>
        <dbReference type="ChEBI" id="CHEBI:59789"/>
    </ligand>
</feature>
<evidence type="ECO:0000259" key="24">
    <source>
        <dbReference type="PROSITE" id="PS50970"/>
    </source>
</evidence>
<evidence type="ECO:0000256" key="14">
    <source>
        <dbReference type="ARBA" id="ARBA00022737"/>
    </source>
</evidence>
<dbReference type="SUPFAM" id="SSF47644">
    <property type="entry name" value="Methionine synthase domain"/>
    <property type="match status" value="1"/>
</dbReference>
<comment type="catalytic activity">
    <reaction evidence="1 20">
        <text>(6S)-5-methyl-5,6,7,8-tetrahydrofolate + L-homocysteine = (6S)-5,6,7,8-tetrahydrofolate + L-methionine</text>
        <dbReference type="Rhea" id="RHEA:11172"/>
        <dbReference type="ChEBI" id="CHEBI:18608"/>
        <dbReference type="ChEBI" id="CHEBI:57453"/>
        <dbReference type="ChEBI" id="CHEBI:57844"/>
        <dbReference type="ChEBI" id="CHEBI:58199"/>
        <dbReference type="EC" id="2.1.1.13"/>
    </reaction>
</comment>
<evidence type="ECO:0000313" key="30">
    <source>
        <dbReference type="Proteomes" id="UP000018291"/>
    </source>
</evidence>
<dbReference type="GO" id="GO:0032259">
    <property type="term" value="P:methylation"/>
    <property type="evidence" value="ECO:0007669"/>
    <property type="project" value="UniProtKB-KW"/>
</dbReference>
<dbReference type="InterPro" id="IPR011005">
    <property type="entry name" value="Dihydropteroate_synth-like_sf"/>
</dbReference>
<dbReference type="HOGENOM" id="CLU_004914_4_0_11"/>
<proteinExistence type="inferred from homology"/>
<evidence type="ECO:0000256" key="18">
    <source>
        <dbReference type="ARBA" id="ARBA00025552"/>
    </source>
</evidence>
<organism evidence="29 30">
    <name type="scientific">Candidatus Neomicrothrix parvicella RN1</name>
    <dbReference type="NCBI Taxonomy" id="1229780"/>
    <lineage>
        <taxon>Bacteria</taxon>
        <taxon>Bacillati</taxon>
        <taxon>Actinomycetota</taxon>
        <taxon>Acidimicrobiia</taxon>
        <taxon>Acidimicrobiales</taxon>
        <taxon>Microthrixaceae</taxon>
        <taxon>Candidatus Neomicrothrix</taxon>
    </lineage>
</organism>
<dbReference type="InterPro" id="IPR004223">
    <property type="entry name" value="VitB12-dep_Met_synth_activ_dom"/>
</dbReference>
<feature type="binding site" evidence="22">
    <location>
        <position position="789"/>
    </location>
    <ligand>
        <name>methylcob(III)alamin</name>
        <dbReference type="ChEBI" id="CHEBI:28115"/>
    </ligand>
</feature>
<dbReference type="Pfam" id="PF02607">
    <property type="entry name" value="B12-binding_2"/>
    <property type="match status" value="1"/>
</dbReference>
<feature type="binding site" evidence="22">
    <location>
        <position position="846"/>
    </location>
    <ligand>
        <name>methylcob(III)alamin</name>
        <dbReference type="ChEBI" id="CHEBI:28115"/>
    </ligand>
</feature>
<dbReference type="eggNOG" id="COG0646">
    <property type="taxonomic scope" value="Bacteria"/>
</dbReference>
<feature type="binding site" description="axial binding residue" evidence="21">
    <location>
        <position position="744"/>
    </location>
    <ligand>
        <name>methylcob(III)alamin</name>
        <dbReference type="ChEBI" id="CHEBI:28115"/>
    </ligand>
    <ligandPart>
        <name>Co</name>
        <dbReference type="ChEBI" id="CHEBI:27638"/>
    </ligandPart>
</feature>
<dbReference type="Gene3D" id="3.20.20.330">
    <property type="entry name" value="Homocysteine-binding-like domain"/>
    <property type="match status" value="1"/>
</dbReference>
<evidence type="ECO:0000313" key="29">
    <source>
        <dbReference type="EMBL" id="CCM65494.1"/>
    </source>
</evidence>
<dbReference type="InterPro" id="IPR011822">
    <property type="entry name" value="MetH"/>
</dbReference>